<dbReference type="EMBL" id="JAHRHY010000002">
    <property type="protein sequence ID" value="KAG9072215.1"/>
    <property type="molecule type" value="Genomic_DNA"/>
</dbReference>
<dbReference type="Proteomes" id="UP000707451">
    <property type="component" value="Unassembled WGS sequence"/>
</dbReference>
<proteinExistence type="predicted"/>
<dbReference type="AlphaFoldDB" id="A0A9P7Y3D1"/>
<dbReference type="OrthoDB" id="2440126at2759"/>
<reference evidence="1" key="1">
    <citation type="submission" date="2021-06" db="EMBL/GenBank/DDBJ databases">
        <title>Genome Sequence of Mortierella hyaline Strain SCG-10, a Cold-Adapted, Nitrate-Reducing Fungus Isolated from Soil in Minnesota, USA.</title>
        <authorList>
            <person name="Aldossari N."/>
        </authorList>
    </citation>
    <scope>NUCLEOTIDE SEQUENCE</scope>
    <source>
        <strain evidence="1">SCG-10</strain>
    </source>
</reference>
<comment type="caution">
    <text evidence="1">The sequence shown here is derived from an EMBL/GenBank/DDBJ whole genome shotgun (WGS) entry which is preliminary data.</text>
</comment>
<protein>
    <submittedName>
        <fullName evidence="1">Uncharacterized protein</fullName>
    </submittedName>
</protein>
<gene>
    <name evidence="1" type="ORF">KI688_006439</name>
</gene>
<accession>A0A9P7Y3D1</accession>
<name>A0A9P7Y3D1_9FUNG</name>
<keyword evidence="2" id="KW-1185">Reference proteome</keyword>
<organism evidence="1 2">
    <name type="scientific">Linnemannia hyalina</name>
    <dbReference type="NCBI Taxonomy" id="64524"/>
    <lineage>
        <taxon>Eukaryota</taxon>
        <taxon>Fungi</taxon>
        <taxon>Fungi incertae sedis</taxon>
        <taxon>Mucoromycota</taxon>
        <taxon>Mortierellomycotina</taxon>
        <taxon>Mortierellomycetes</taxon>
        <taxon>Mortierellales</taxon>
        <taxon>Mortierellaceae</taxon>
        <taxon>Linnemannia</taxon>
    </lineage>
</organism>
<evidence type="ECO:0000313" key="2">
    <source>
        <dbReference type="Proteomes" id="UP000707451"/>
    </source>
</evidence>
<sequence>MNKLAQYLDSSFPRPAPIILDIIGSRALAYMVTKVEPAVTEDMIKLPKSADGIDNFLEGGSLSALLRVADHNTSFAQTVKQGYIKFEKRKAWAKMSGQGFQSKEGPAIIFTPSKKQKQRRMAAASKTK</sequence>
<evidence type="ECO:0000313" key="1">
    <source>
        <dbReference type="EMBL" id="KAG9072215.1"/>
    </source>
</evidence>